<dbReference type="InterPro" id="IPR000209">
    <property type="entry name" value="Peptidase_S8/S53_dom"/>
</dbReference>
<keyword evidence="2 9" id="KW-0645">Protease</keyword>
<sequence length="237" mass="25663">PGKEPPLFNILSGTSQACPHVSGLAATLKSWHPTWTSSAIRSAIMTTAIQKNNLHAPITTNNGTRATPYDIGAGEINLYGPLWPGLVYETETSDYVQFFCNYGYNASVIKYIASTVPNDFSCPSNSSPDLIPDMNYPSIAVSGLKVNGRRTVRRTVTNVGEGCSIYTASVEAPAGMLVQVEPKILRFTKAVTKQSFQVTFIPSTTSKGTLFGSITWSSIHNKVRSPFAVAMHDHEKS</sequence>
<evidence type="ECO:0000256" key="6">
    <source>
        <dbReference type="PROSITE-ProRule" id="PRU01240"/>
    </source>
</evidence>
<keyword evidence="10" id="KW-1185">Reference proteome</keyword>
<dbReference type="OrthoDB" id="4803627at2759"/>
<evidence type="ECO:0000256" key="2">
    <source>
        <dbReference type="ARBA" id="ARBA00022670"/>
    </source>
</evidence>
<dbReference type="Gene3D" id="2.60.40.2310">
    <property type="match status" value="1"/>
</dbReference>
<dbReference type="GO" id="GO:0004252">
    <property type="term" value="F:serine-type endopeptidase activity"/>
    <property type="evidence" value="ECO:0007669"/>
    <property type="project" value="InterPro"/>
</dbReference>
<dbReference type="Pfam" id="PF00082">
    <property type="entry name" value="Peptidase_S8"/>
    <property type="match status" value="1"/>
</dbReference>
<reference evidence="9" key="1">
    <citation type="submission" date="2020-07" db="EMBL/GenBank/DDBJ databases">
        <title>Ethylene signaling mediates host invasion by parasitic plants.</title>
        <authorList>
            <person name="Yoshida S."/>
        </authorList>
    </citation>
    <scope>NUCLEOTIDE SEQUENCE</scope>
    <source>
        <strain evidence="9">Okayama</strain>
    </source>
</reference>
<keyword evidence="3" id="KW-0732">Signal</keyword>
<keyword evidence="5" id="KW-0720">Serine protease</keyword>
<dbReference type="Proteomes" id="UP000653305">
    <property type="component" value="Unassembled WGS sequence"/>
</dbReference>
<dbReference type="Pfam" id="PF17766">
    <property type="entry name" value="fn3_6"/>
    <property type="match status" value="1"/>
</dbReference>
<dbReference type="SUPFAM" id="SSF52743">
    <property type="entry name" value="Subtilisin-like"/>
    <property type="match status" value="1"/>
</dbReference>
<dbReference type="Gene3D" id="3.40.50.200">
    <property type="entry name" value="Peptidase S8/S53 domain"/>
    <property type="match status" value="1"/>
</dbReference>
<evidence type="ECO:0000313" key="9">
    <source>
        <dbReference type="EMBL" id="GFP92669.1"/>
    </source>
</evidence>
<evidence type="ECO:0000259" key="7">
    <source>
        <dbReference type="Pfam" id="PF00082"/>
    </source>
</evidence>
<evidence type="ECO:0000313" key="10">
    <source>
        <dbReference type="Proteomes" id="UP000653305"/>
    </source>
</evidence>
<gene>
    <name evidence="9" type="ORF">PHJA_001411100</name>
</gene>
<dbReference type="EMBL" id="BMAC01000287">
    <property type="protein sequence ID" value="GFP92669.1"/>
    <property type="molecule type" value="Genomic_DNA"/>
</dbReference>
<feature type="domain" description="Subtilisin-like protease fibronectin type-III" evidence="8">
    <location>
        <begin position="133"/>
        <end position="229"/>
    </location>
</feature>
<dbReference type="InterPro" id="IPR045051">
    <property type="entry name" value="SBT"/>
</dbReference>
<feature type="domain" description="Peptidase S8/S53" evidence="7">
    <location>
        <begin position="8"/>
        <end position="63"/>
    </location>
</feature>
<keyword evidence="4" id="KW-0378">Hydrolase</keyword>
<evidence type="ECO:0000256" key="4">
    <source>
        <dbReference type="ARBA" id="ARBA00022801"/>
    </source>
</evidence>
<evidence type="ECO:0000256" key="1">
    <source>
        <dbReference type="ARBA" id="ARBA00011073"/>
    </source>
</evidence>
<dbReference type="GO" id="GO:0006508">
    <property type="term" value="P:proteolysis"/>
    <property type="evidence" value="ECO:0007669"/>
    <property type="project" value="UniProtKB-KW"/>
</dbReference>
<accession>A0A830C0Z0</accession>
<evidence type="ECO:0000256" key="5">
    <source>
        <dbReference type="ARBA" id="ARBA00022825"/>
    </source>
</evidence>
<protein>
    <submittedName>
        <fullName evidence="9">Co(2)-response secreted protease</fullName>
    </submittedName>
</protein>
<dbReference type="AlphaFoldDB" id="A0A830C0Z0"/>
<comment type="caution">
    <text evidence="9">The sequence shown here is derived from an EMBL/GenBank/DDBJ whole genome shotgun (WGS) entry which is preliminary data.</text>
</comment>
<proteinExistence type="inferred from homology"/>
<evidence type="ECO:0000256" key="3">
    <source>
        <dbReference type="ARBA" id="ARBA00022729"/>
    </source>
</evidence>
<dbReference type="InterPro" id="IPR036852">
    <property type="entry name" value="Peptidase_S8/S53_dom_sf"/>
</dbReference>
<dbReference type="PROSITE" id="PS51892">
    <property type="entry name" value="SUBTILASE"/>
    <property type="match status" value="1"/>
</dbReference>
<comment type="similarity">
    <text evidence="1 6">Belongs to the peptidase S8 family.</text>
</comment>
<feature type="non-terminal residue" evidence="9">
    <location>
        <position position="1"/>
    </location>
</feature>
<name>A0A830C0Z0_9LAMI</name>
<dbReference type="InterPro" id="IPR023828">
    <property type="entry name" value="Peptidase_S8_Ser-AS"/>
</dbReference>
<evidence type="ECO:0000259" key="8">
    <source>
        <dbReference type="Pfam" id="PF17766"/>
    </source>
</evidence>
<dbReference type="InterPro" id="IPR041469">
    <property type="entry name" value="Subtilisin-like_FN3"/>
</dbReference>
<dbReference type="PANTHER" id="PTHR10795">
    <property type="entry name" value="PROPROTEIN CONVERTASE SUBTILISIN/KEXIN"/>
    <property type="match status" value="1"/>
</dbReference>
<organism evidence="9 10">
    <name type="scientific">Phtheirospermum japonicum</name>
    <dbReference type="NCBI Taxonomy" id="374723"/>
    <lineage>
        <taxon>Eukaryota</taxon>
        <taxon>Viridiplantae</taxon>
        <taxon>Streptophyta</taxon>
        <taxon>Embryophyta</taxon>
        <taxon>Tracheophyta</taxon>
        <taxon>Spermatophyta</taxon>
        <taxon>Magnoliopsida</taxon>
        <taxon>eudicotyledons</taxon>
        <taxon>Gunneridae</taxon>
        <taxon>Pentapetalae</taxon>
        <taxon>asterids</taxon>
        <taxon>lamiids</taxon>
        <taxon>Lamiales</taxon>
        <taxon>Orobanchaceae</taxon>
        <taxon>Orobanchaceae incertae sedis</taxon>
        <taxon>Phtheirospermum</taxon>
    </lineage>
</organism>
<dbReference type="PROSITE" id="PS00138">
    <property type="entry name" value="SUBTILASE_SER"/>
    <property type="match status" value="1"/>
</dbReference>
<comment type="caution">
    <text evidence="6">Lacks conserved residue(s) required for the propagation of feature annotation.</text>
</comment>